<organism evidence="2 3">
    <name type="scientific">Brassica oleracea var. oleracea</name>
    <dbReference type="NCBI Taxonomy" id="109376"/>
    <lineage>
        <taxon>Eukaryota</taxon>
        <taxon>Viridiplantae</taxon>
        <taxon>Streptophyta</taxon>
        <taxon>Embryophyta</taxon>
        <taxon>Tracheophyta</taxon>
        <taxon>Spermatophyta</taxon>
        <taxon>Magnoliopsida</taxon>
        <taxon>eudicotyledons</taxon>
        <taxon>Gunneridae</taxon>
        <taxon>Pentapetalae</taxon>
        <taxon>rosids</taxon>
        <taxon>malvids</taxon>
        <taxon>Brassicales</taxon>
        <taxon>Brassicaceae</taxon>
        <taxon>Brassiceae</taxon>
        <taxon>Brassica</taxon>
    </lineage>
</organism>
<name>A0A0D3BUK6_BRAOL</name>
<dbReference type="PANTHER" id="PTHR48435:SF1">
    <property type="entry name" value="POLYPROTEIN"/>
    <property type="match status" value="1"/>
</dbReference>
<feature type="compositionally biased region" description="Polar residues" evidence="1">
    <location>
        <begin position="73"/>
        <end position="82"/>
    </location>
</feature>
<evidence type="ECO:0000256" key="1">
    <source>
        <dbReference type="SAM" id="MobiDB-lite"/>
    </source>
</evidence>
<sequence>MMINPDDFPPREDFIKDDIAHTPKILSKAVSSSSPDQLSQAEKVLNWQTENSLAQNQLLSTINRKIDQLTSGRIQQEITQPSKFDKRDTWST</sequence>
<dbReference type="PANTHER" id="PTHR48435">
    <property type="entry name" value="POLYPROTEIN"/>
    <property type="match status" value="1"/>
</dbReference>
<accession>A0A0D3BUK6</accession>
<feature type="compositionally biased region" description="Basic and acidic residues" evidence="1">
    <location>
        <begin position="83"/>
        <end position="92"/>
    </location>
</feature>
<dbReference type="OMA" id="IKDDIAH"/>
<proteinExistence type="predicted"/>
<reference evidence="2" key="2">
    <citation type="submission" date="2015-03" db="UniProtKB">
        <authorList>
            <consortium name="EnsemblPlants"/>
        </authorList>
    </citation>
    <scope>IDENTIFICATION</scope>
</reference>
<dbReference type="Proteomes" id="UP000032141">
    <property type="component" value="Chromosome C4"/>
</dbReference>
<evidence type="ECO:0000313" key="2">
    <source>
        <dbReference type="EnsemblPlants" id="Bo4g076970.1"/>
    </source>
</evidence>
<dbReference type="EnsemblPlants" id="Bo4g076970.1">
    <property type="protein sequence ID" value="Bo4g076970.1"/>
    <property type="gene ID" value="Bo4g076970"/>
</dbReference>
<dbReference type="AlphaFoldDB" id="A0A0D3BUK6"/>
<dbReference type="HOGENOM" id="CLU_2416330_0_0_1"/>
<evidence type="ECO:0000313" key="3">
    <source>
        <dbReference type="Proteomes" id="UP000032141"/>
    </source>
</evidence>
<dbReference type="InterPro" id="IPR053098">
    <property type="entry name" value="Petuviruses_polyprotein"/>
</dbReference>
<keyword evidence="3" id="KW-1185">Reference proteome</keyword>
<dbReference type="SMR" id="A0A0D3BUK6"/>
<protein>
    <submittedName>
        <fullName evidence="2">Uncharacterized protein</fullName>
    </submittedName>
</protein>
<dbReference type="Gramene" id="Bo4g076970.1">
    <property type="protein sequence ID" value="Bo4g076970.1"/>
    <property type="gene ID" value="Bo4g076970"/>
</dbReference>
<reference evidence="2 3" key="1">
    <citation type="journal article" date="2014" name="Genome Biol.">
        <title>Transcriptome and methylome profiling reveals relics of genome dominance in the mesopolyploid Brassica oleracea.</title>
        <authorList>
            <person name="Parkin I.A."/>
            <person name="Koh C."/>
            <person name="Tang H."/>
            <person name="Robinson S.J."/>
            <person name="Kagale S."/>
            <person name="Clarke W.E."/>
            <person name="Town C.D."/>
            <person name="Nixon J."/>
            <person name="Krishnakumar V."/>
            <person name="Bidwell S.L."/>
            <person name="Denoeud F."/>
            <person name="Belcram H."/>
            <person name="Links M.G."/>
            <person name="Just J."/>
            <person name="Clarke C."/>
            <person name="Bender T."/>
            <person name="Huebert T."/>
            <person name="Mason A.S."/>
            <person name="Pires J.C."/>
            <person name="Barker G."/>
            <person name="Moore J."/>
            <person name="Walley P.G."/>
            <person name="Manoli S."/>
            <person name="Batley J."/>
            <person name="Edwards D."/>
            <person name="Nelson M.N."/>
            <person name="Wang X."/>
            <person name="Paterson A.H."/>
            <person name="King G."/>
            <person name="Bancroft I."/>
            <person name="Chalhoub B."/>
            <person name="Sharpe A.G."/>
        </authorList>
    </citation>
    <scope>NUCLEOTIDE SEQUENCE</scope>
    <source>
        <strain evidence="2 3">cv. TO1000</strain>
    </source>
</reference>
<feature type="region of interest" description="Disordered" evidence="1">
    <location>
        <begin position="73"/>
        <end position="92"/>
    </location>
</feature>